<feature type="binding site" evidence="7">
    <location>
        <position position="415"/>
    </location>
    <ligand>
        <name>NAD(+)</name>
        <dbReference type="ChEBI" id="CHEBI:57540"/>
    </ligand>
</feature>
<dbReference type="GO" id="GO:0004013">
    <property type="term" value="F:adenosylhomocysteinase activity"/>
    <property type="evidence" value="ECO:0007669"/>
    <property type="project" value="UniProtKB-UniRule"/>
</dbReference>
<dbReference type="PROSITE" id="PS00739">
    <property type="entry name" value="ADOHCYASE_2"/>
    <property type="match status" value="1"/>
</dbReference>
<feature type="binding site" evidence="5 7">
    <location>
        <position position="408"/>
    </location>
    <ligand>
        <name>NAD(+)</name>
        <dbReference type="ChEBI" id="CHEBI:57540"/>
    </ligand>
</feature>
<dbReference type="HAMAP" id="MF_00563">
    <property type="entry name" value="AdoHcyase"/>
    <property type="match status" value="1"/>
</dbReference>
<dbReference type="EC" id="3.13.2.1" evidence="5"/>
<evidence type="ECO:0000313" key="11">
    <source>
        <dbReference type="EMBL" id="MBM9468228.1"/>
    </source>
</evidence>
<dbReference type="GO" id="GO:0071269">
    <property type="term" value="P:L-homocysteine biosynthetic process"/>
    <property type="evidence" value="ECO:0007669"/>
    <property type="project" value="UniProtKB-UniRule"/>
</dbReference>
<sequence length="494" mass="53607">MASPDTQVAPALTVDRVGDLDFKVADLSLADFGRKEITLAEHEMPGLMALRREYAGVRPLAGARISGSLHMTVQTAVLIETLVELGAAVRWASCNIFSTQDHAAAAIVVGPYGTPEAPAGVPVFAWKGETLPEYWWCTDRMLRWPDGAGPNMILDDGGDATLLVHKGVQYEQAGIVPPVQDDDSEEWGVILELLRGSLADDATYWTRTTPAIVGVTEETTTGVNRLYQLAAAGELLFPAINVNDAVTKSKFDNRYGIRHSLIDGINRGVDVLLGGKVALVAGYGDVGKGAAESLRGQGARVIVAEVDPICALQALMDGYQVGTVENLVAQADLVITTTGNRDIITIDHMRRMKHQAILGNIGHFDNEIDMAGLARSEAVRTQIKPQVDAWKFPDGHVVLVLSEGRLLNLGNATGHPSFVMSTSFSNQVIAQVELFTKPAEWDREVYRLPKHLDEKVARIHVEALGGELTKLSKDQAEYIGVDVEGPFKPDHYRY</sequence>
<feature type="domain" description="S-adenosyl-L-homocysteine hydrolase NAD binding" evidence="10">
    <location>
        <begin position="253"/>
        <end position="414"/>
    </location>
</feature>
<dbReference type="Pfam" id="PF00670">
    <property type="entry name" value="AdoHcyase_NAD"/>
    <property type="match status" value="1"/>
</dbReference>
<dbReference type="PIRSF" id="PIRSF001109">
    <property type="entry name" value="Ad_hcy_hydrolase"/>
    <property type="match status" value="1"/>
</dbReference>
<keyword evidence="5" id="KW-0963">Cytoplasm</keyword>
<proteinExistence type="inferred from homology"/>
<evidence type="ECO:0000256" key="5">
    <source>
        <dbReference type="HAMAP-Rule" id="MF_00563"/>
    </source>
</evidence>
<keyword evidence="2 5" id="KW-0554">One-carbon metabolism</keyword>
<feature type="binding site" evidence="5 6">
    <location>
        <position position="252"/>
    </location>
    <ligand>
        <name>substrate</name>
    </ligand>
</feature>
<dbReference type="NCBIfam" id="TIGR00936">
    <property type="entry name" value="ahcY"/>
    <property type="match status" value="1"/>
</dbReference>
<comment type="catalytic activity">
    <reaction evidence="5 8">
        <text>S-adenosyl-L-homocysteine + H2O = L-homocysteine + adenosine</text>
        <dbReference type="Rhea" id="RHEA:21708"/>
        <dbReference type="ChEBI" id="CHEBI:15377"/>
        <dbReference type="ChEBI" id="CHEBI:16335"/>
        <dbReference type="ChEBI" id="CHEBI:57856"/>
        <dbReference type="ChEBI" id="CHEBI:58199"/>
        <dbReference type="EC" id="3.13.2.1"/>
    </reaction>
</comment>
<dbReference type="RefSeq" id="WP_205261167.1">
    <property type="nucleotide sequence ID" value="NZ_JAERWK010000016.1"/>
</dbReference>
<dbReference type="InterPro" id="IPR015878">
    <property type="entry name" value="Ado_hCys_hydrolase_NAD-bd"/>
</dbReference>
<dbReference type="SUPFAM" id="SSF52283">
    <property type="entry name" value="Formate/glycerate dehydrogenase catalytic domain-like"/>
    <property type="match status" value="1"/>
</dbReference>
<keyword evidence="3 5" id="KW-0378">Hydrolase</keyword>
<dbReference type="SUPFAM" id="SSF51735">
    <property type="entry name" value="NAD(P)-binding Rossmann-fold domains"/>
    <property type="match status" value="1"/>
</dbReference>
<evidence type="ECO:0000313" key="12">
    <source>
        <dbReference type="Proteomes" id="UP000663792"/>
    </source>
</evidence>
<gene>
    <name evidence="5" type="primary">ahcY</name>
    <name evidence="11" type="ORF">JL106_13160</name>
</gene>
<evidence type="ECO:0000256" key="6">
    <source>
        <dbReference type="PIRSR" id="PIRSR001109-1"/>
    </source>
</evidence>
<dbReference type="NCBIfam" id="NF004005">
    <property type="entry name" value="PRK05476.2-3"/>
    <property type="match status" value="1"/>
</dbReference>
<feature type="binding site" evidence="5 7">
    <location>
        <begin position="361"/>
        <end position="363"/>
    </location>
    <ligand>
        <name>NAD(+)</name>
        <dbReference type="ChEBI" id="CHEBI:57540"/>
    </ligand>
</feature>
<dbReference type="GO" id="GO:0005829">
    <property type="term" value="C:cytosol"/>
    <property type="evidence" value="ECO:0007669"/>
    <property type="project" value="TreeGrafter"/>
</dbReference>
<feature type="binding site" evidence="5 6">
    <location>
        <position position="218"/>
    </location>
    <ligand>
        <name>substrate</name>
    </ligand>
</feature>
<evidence type="ECO:0000256" key="9">
    <source>
        <dbReference type="RuleBase" id="RU004166"/>
    </source>
</evidence>
<dbReference type="Pfam" id="PF05221">
    <property type="entry name" value="AdoHcyase"/>
    <property type="match status" value="1"/>
</dbReference>
<feature type="binding site" evidence="5 7">
    <location>
        <position position="305"/>
    </location>
    <ligand>
        <name>NAD(+)</name>
        <dbReference type="ChEBI" id="CHEBI:57540"/>
    </ligand>
</feature>
<keyword evidence="4 5" id="KW-0520">NAD</keyword>
<feature type="binding site" evidence="5 7">
    <location>
        <begin position="219"/>
        <end position="221"/>
    </location>
    <ligand>
        <name>NAD(+)</name>
        <dbReference type="ChEBI" id="CHEBI:57540"/>
    </ligand>
</feature>
<dbReference type="PROSITE" id="PS00738">
    <property type="entry name" value="ADOHCYASE_1"/>
    <property type="match status" value="1"/>
</dbReference>
<dbReference type="EMBL" id="JAERWK010000016">
    <property type="protein sequence ID" value="MBM9468228.1"/>
    <property type="molecule type" value="Genomic_DNA"/>
</dbReference>
<dbReference type="GO" id="GO:0033353">
    <property type="term" value="P:S-adenosylmethionine cycle"/>
    <property type="evidence" value="ECO:0007669"/>
    <property type="project" value="TreeGrafter"/>
</dbReference>
<keyword evidence="12" id="KW-1185">Reference proteome</keyword>
<comment type="cofactor">
    <cofactor evidence="5 7 8">
        <name>NAD(+)</name>
        <dbReference type="ChEBI" id="CHEBI:57540"/>
    </cofactor>
    <text evidence="5 7 8">Binds 1 NAD(+) per subunit.</text>
</comment>
<feature type="binding site" evidence="5">
    <location>
        <position position="340"/>
    </location>
    <ligand>
        <name>NAD(+)</name>
        <dbReference type="ChEBI" id="CHEBI:57540"/>
    </ligand>
</feature>
<dbReference type="InterPro" id="IPR020082">
    <property type="entry name" value="S-Ado-L-homoCys_hydrolase_CS"/>
</dbReference>
<dbReference type="Gene3D" id="3.40.50.720">
    <property type="entry name" value="NAD(P)-binding Rossmann-like Domain"/>
    <property type="match status" value="1"/>
</dbReference>
<dbReference type="InterPro" id="IPR036291">
    <property type="entry name" value="NAD(P)-bd_dom_sf"/>
</dbReference>
<dbReference type="AlphaFoldDB" id="A0A938YI25"/>
<evidence type="ECO:0000256" key="7">
    <source>
        <dbReference type="PIRSR" id="PIRSR001109-2"/>
    </source>
</evidence>
<comment type="caution">
    <text evidence="11">The sequence shown here is derived from an EMBL/GenBank/DDBJ whole genome shotgun (WGS) entry which is preliminary data.</text>
</comment>
<accession>A0A938YI25</accession>
<name>A0A938YI25_9ACTN</name>
<evidence type="ECO:0000256" key="8">
    <source>
        <dbReference type="RuleBase" id="RU000548"/>
    </source>
</evidence>
<evidence type="ECO:0000256" key="3">
    <source>
        <dbReference type="ARBA" id="ARBA00022801"/>
    </source>
</evidence>
<dbReference type="InterPro" id="IPR000043">
    <property type="entry name" value="Adenosylhomocysteinase-like"/>
</dbReference>
<dbReference type="Gene3D" id="3.40.50.1480">
    <property type="entry name" value="Adenosylhomocysteinase-like"/>
    <property type="match status" value="1"/>
</dbReference>
<feature type="binding site" evidence="5 6">
    <location>
        <position position="72"/>
    </location>
    <ligand>
        <name>substrate</name>
    </ligand>
</feature>
<organism evidence="11 12">
    <name type="scientific">Nakamurella leprariae</name>
    <dbReference type="NCBI Taxonomy" id="2803911"/>
    <lineage>
        <taxon>Bacteria</taxon>
        <taxon>Bacillati</taxon>
        <taxon>Actinomycetota</taxon>
        <taxon>Actinomycetes</taxon>
        <taxon>Nakamurellales</taxon>
        <taxon>Nakamurellaceae</taxon>
        <taxon>Nakamurella</taxon>
    </lineage>
</organism>
<comment type="pathway">
    <text evidence="5 8">Amino-acid biosynthesis; L-homocysteine biosynthesis; L-homocysteine from S-adenosyl-L-homocysteine: step 1/1.</text>
</comment>
<protein>
    <recommendedName>
        <fullName evidence="5">Adenosylhomocysteinase</fullName>
        <ecNumber evidence="5">3.13.2.1</ecNumber>
    </recommendedName>
    <alternativeName>
        <fullName evidence="5">S-adenosyl-L-homocysteine hydrolase</fullName>
        <shortName evidence="5">AdoHcyase</shortName>
    </alternativeName>
</protein>
<dbReference type="SMART" id="SM00997">
    <property type="entry name" value="AdoHcyase_NAD"/>
    <property type="match status" value="1"/>
</dbReference>
<dbReference type="PANTHER" id="PTHR23420:SF0">
    <property type="entry name" value="ADENOSYLHOMOCYSTEINASE"/>
    <property type="match status" value="1"/>
</dbReference>
<evidence type="ECO:0000259" key="10">
    <source>
        <dbReference type="SMART" id="SM00997"/>
    </source>
</evidence>
<dbReference type="CDD" id="cd00401">
    <property type="entry name" value="SAHH"/>
    <property type="match status" value="1"/>
</dbReference>
<dbReference type="PANTHER" id="PTHR23420">
    <property type="entry name" value="ADENOSYLHOMOCYSTEINASE"/>
    <property type="match status" value="1"/>
</dbReference>
<dbReference type="Proteomes" id="UP000663792">
    <property type="component" value="Unassembled WGS sequence"/>
</dbReference>
<dbReference type="InterPro" id="IPR042172">
    <property type="entry name" value="Adenosylhomocyst_ase-like_sf"/>
</dbReference>
<feature type="binding site" evidence="5 6">
    <location>
        <position position="156"/>
    </location>
    <ligand>
        <name>substrate</name>
    </ligand>
</feature>
<evidence type="ECO:0000256" key="2">
    <source>
        <dbReference type="ARBA" id="ARBA00022563"/>
    </source>
</evidence>
<comment type="subcellular location">
    <subcellularLocation>
        <location evidence="5">Cytoplasm</location>
    </subcellularLocation>
</comment>
<evidence type="ECO:0000256" key="1">
    <source>
        <dbReference type="ARBA" id="ARBA00007122"/>
    </source>
</evidence>
<dbReference type="SMART" id="SM00996">
    <property type="entry name" value="AdoHcyase"/>
    <property type="match status" value="1"/>
</dbReference>
<feature type="binding site" evidence="5">
    <location>
        <position position="253"/>
    </location>
    <ligand>
        <name>NAD(+)</name>
        <dbReference type="ChEBI" id="CHEBI:57540"/>
    </ligand>
</feature>
<evidence type="ECO:0000256" key="4">
    <source>
        <dbReference type="ARBA" id="ARBA00023027"/>
    </source>
</evidence>
<comment type="similarity">
    <text evidence="1 5 9">Belongs to the adenosylhomocysteinase family.</text>
</comment>
<feature type="binding site" evidence="7">
    <location>
        <begin position="284"/>
        <end position="289"/>
    </location>
    <ligand>
        <name>NAD(+)</name>
        <dbReference type="ChEBI" id="CHEBI:57540"/>
    </ligand>
</feature>
<feature type="binding site" evidence="5">
    <location>
        <begin position="282"/>
        <end position="287"/>
    </location>
    <ligand>
        <name>NAD(+)</name>
        <dbReference type="ChEBI" id="CHEBI:57540"/>
    </ligand>
</feature>
<dbReference type="FunFam" id="3.40.50.720:FF:000004">
    <property type="entry name" value="Adenosylhomocysteinase"/>
    <property type="match status" value="1"/>
</dbReference>
<comment type="function">
    <text evidence="5">May play a key role in the regulation of the intracellular concentration of adenosylhomocysteine.</text>
</comment>
<dbReference type="GO" id="GO:0006730">
    <property type="term" value="P:one-carbon metabolic process"/>
    <property type="evidence" value="ECO:0007669"/>
    <property type="project" value="UniProtKB-UniRule"/>
</dbReference>
<feature type="binding site" evidence="5 6">
    <location>
        <position position="248"/>
    </location>
    <ligand>
        <name>substrate</name>
    </ligand>
</feature>
<reference evidence="11" key="1">
    <citation type="submission" date="2021-01" db="EMBL/GenBank/DDBJ databases">
        <title>YIM 132084 draft genome.</title>
        <authorList>
            <person name="An D."/>
        </authorList>
    </citation>
    <scope>NUCLEOTIDE SEQUENCE</scope>
    <source>
        <strain evidence="11">YIM 132084</strain>
    </source>
</reference>